<reference evidence="8" key="1">
    <citation type="submission" date="2025-08" db="UniProtKB">
        <authorList>
            <consortium name="RefSeq"/>
        </authorList>
    </citation>
    <scope>IDENTIFICATION</scope>
</reference>
<evidence type="ECO:0000256" key="1">
    <source>
        <dbReference type="ARBA" id="ARBA00022741"/>
    </source>
</evidence>
<name>A0ABM0JBT8_APLCA</name>
<dbReference type="SUPFAM" id="SSF56112">
    <property type="entry name" value="Protein kinase-like (PK-like)"/>
    <property type="match status" value="1"/>
</dbReference>
<feature type="compositionally biased region" description="Low complexity" evidence="5">
    <location>
        <begin position="30"/>
        <end position="39"/>
    </location>
</feature>
<dbReference type="GeneID" id="101853659"/>
<dbReference type="InterPro" id="IPR000719">
    <property type="entry name" value="Prot_kinase_dom"/>
</dbReference>
<dbReference type="Proteomes" id="UP000694888">
    <property type="component" value="Unplaced"/>
</dbReference>
<feature type="region of interest" description="Disordered" evidence="5">
    <location>
        <begin position="339"/>
        <end position="493"/>
    </location>
</feature>
<keyword evidence="8" id="KW-0418">Kinase</keyword>
<feature type="domain" description="Protein kinase" evidence="6">
    <location>
        <begin position="63"/>
        <end position="319"/>
    </location>
</feature>
<keyword evidence="8" id="KW-0808">Transferase</keyword>
<evidence type="ECO:0000256" key="2">
    <source>
        <dbReference type="ARBA" id="ARBA00022840"/>
    </source>
</evidence>
<feature type="compositionally biased region" description="Low complexity" evidence="5">
    <location>
        <begin position="343"/>
        <end position="360"/>
    </location>
</feature>
<dbReference type="InterPro" id="IPR011009">
    <property type="entry name" value="Kinase-like_dom_sf"/>
</dbReference>
<keyword evidence="7" id="KW-1185">Reference proteome</keyword>
<evidence type="ECO:0000256" key="4">
    <source>
        <dbReference type="RuleBase" id="RU000304"/>
    </source>
</evidence>
<dbReference type="SMART" id="SM00220">
    <property type="entry name" value="S_TKc"/>
    <property type="match status" value="1"/>
</dbReference>
<keyword evidence="4" id="KW-0723">Serine/threonine-protein kinase</keyword>
<dbReference type="Pfam" id="PF00069">
    <property type="entry name" value="Pkinase"/>
    <property type="match status" value="1"/>
</dbReference>
<feature type="region of interest" description="Disordered" evidence="5">
    <location>
        <begin position="1"/>
        <end position="51"/>
    </location>
</feature>
<dbReference type="GO" id="GO:0016301">
    <property type="term" value="F:kinase activity"/>
    <property type="evidence" value="ECO:0007669"/>
    <property type="project" value="UniProtKB-KW"/>
</dbReference>
<accession>A0ABM0JBT8</accession>
<gene>
    <name evidence="8" type="primary">LOC101853659</name>
</gene>
<evidence type="ECO:0000313" key="8">
    <source>
        <dbReference type="RefSeq" id="XP_005090056.2"/>
    </source>
</evidence>
<dbReference type="Gene3D" id="1.10.510.10">
    <property type="entry name" value="Transferase(Phosphotransferase) domain 1"/>
    <property type="match status" value="1"/>
</dbReference>
<evidence type="ECO:0000313" key="7">
    <source>
        <dbReference type="Proteomes" id="UP000694888"/>
    </source>
</evidence>
<dbReference type="RefSeq" id="XP_005090056.2">
    <property type="nucleotide sequence ID" value="XM_005089999.3"/>
</dbReference>
<feature type="binding site" evidence="3">
    <location>
        <position position="92"/>
    </location>
    <ligand>
        <name>ATP</name>
        <dbReference type="ChEBI" id="CHEBI:30616"/>
    </ligand>
</feature>
<protein>
    <submittedName>
        <fullName evidence="8">Serine/threonine-protein kinase 33</fullName>
    </submittedName>
</protein>
<comment type="similarity">
    <text evidence="4">Belongs to the protein kinase superfamily.</text>
</comment>
<sequence>MSSGVVAPSALSADTSTAGFTSGGGGSGGTSQRAAAAAGPRKNSAERSIKHTRMEDEVVQTEYTFGEIIGEGSFGKVYKAQHQQSGETVAIKEIVKEKAGSSGLRQLEKEVSIFKKVDHKNIIKLKEVIESPKKMYLIMELCTGGDLARLLQQRTSLTEADTKTVMSSLAEAIKYLHQQGILHRDLKLENILLAEEPDENGTIQIKVTDFGLSTQQNNNSYENMQEQYCGTLSYMAPEMNSTYSYPVDVWAMGIIMYYLLTRYPKDNVLNESLSKEGPKFEEPQWKNISAQARDLLKEMLTINPAYRVASGEVLNHEWFTGKKREHGNVLELMRDFGREQKENNNPSSNSVDSDGGSASAINSVNSEASVPVVVTPDTSSSSKKEQRKGSGGKKGSAGDYNRMSPSSGLLKPNKTKGSSQLNTPSPRPMSKTPTPKGSNCENISKSSTAATKTTVGGNTTSTKLLSTSSNGASSSKSSPANSRIALNQKVKKK</sequence>
<feature type="compositionally biased region" description="Polar residues" evidence="5">
    <location>
        <begin position="415"/>
        <end position="424"/>
    </location>
</feature>
<evidence type="ECO:0000256" key="3">
    <source>
        <dbReference type="PROSITE-ProRule" id="PRU10141"/>
    </source>
</evidence>
<dbReference type="PROSITE" id="PS00107">
    <property type="entry name" value="PROTEIN_KINASE_ATP"/>
    <property type="match status" value="1"/>
</dbReference>
<dbReference type="CDD" id="cd05117">
    <property type="entry name" value="STKc_CAMK"/>
    <property type="match status" value="1"/>
</dbReference>
<dbReference type="PANTHER" id="PTHR24347">
    <property type="entry name" value="SERINE/THREONINE-PROTEIN KINASE"/>
    <property type="match status" value="1"/>
</dbReference>
<keyword evidence="2 3" id="KW-0067">ATP-binding</keyword>
<organism evidence="7 8">
    <name type="scientific">Aplysia californica</name>
    <name type="common">California sea hare</name>
    <dbReference type="NCBI Taxonomy" id="6500"/>
    <lineage>
        <taxon>Eukaryota</taxon>
        <taxon>Metazoa</taxon>
        <taxon>Spiralia</taxon>
        <taxon>Lophotrochozoa</taxon>
        <taxon>Mollusca</taxon>
        <taxon>Gastropoda</taxon>
        <taxon>Heterobranchia</taxon>
        <taxon>Euthyneura</taxon>
        <taxon>Tectipleura</taxon>
        <taxon>Aplysiida</taxon>
        <taxon>Aplysioidea</taxon>
        <taxon>Aplysiidae</taxon>
        <taxon>Aplysia</taxon>
    </lineage>
</organism>
<feature type="compositionally biased region" description="Low complexity" evidence="5">
    <location>
        <begin position="369"/>
        <end position="381"/>
    </location>
</feature>
<feature type="compositionally biased region" description="Polar residues" evidence="5">
    <location>
        <begin position="431"/>
        <end position="443"/>
    </location>
</feature>
<feature type="compositionally biased region" description="Low complexity" evidence="5">
    <location>
        <begin position="444"/>
        <end position="482"/>
    </location>
</feature>
<keyword evidence="1 3" id="KW-0547">Nucleotide-binding</keyword>
<evidence type="ECO:0000256" key="5">
    <source>
        <dbReference type="SAM" id="MobiDB-lite"/>
    </source>
</evidence>
<proteinExistence type="inferred from homology"/>
<dbReference type="InterPro" id="IPR017441">
    <property type="entry name" value="Protein_kinase_ATP_BS"/>
</dbReference>
<dbReference type="InterPro" id="IPR008271">
    <property type="entry name" value="Ser/Thr_kinase_AS"/>
</dbReference>
<dbReference type="PROSITE" id="PS50011">
    <property type="entry name" value="PROTEIN_KINASE_DOM"/>
    <property type="match status" value="1"/>
</dbReference>
<evidence type="ECO:0000259" key="6">
    <source>
        <dbReference type="PROSITE" id="PS50011"/>
    </source>
</evidence>
<dbReference type="PROSITE" id="PS00108">
    <property type="entry name" value="PROTEIN_KINASE_ST"/>
    <property type="match status" value="1"/>
</dbReference>